<feature type="region of interest" description="Disordered" evidence="8">
    <location>
        <begin position="591"/>
        <end position="625"/>
    </location>
</feature>
<evidence type="ECO:0000259" key="9">
    <source>
        <dbReference type="PROSITE" id="PS50102"/>
    </source>
</evidence>
<dbReference type="SUPFAM" id="SSF54928">
    <property type="entry name" value="RNA-binding domain, RBD"/>
    <property type="match status" value="1"/>
</dbReference>
<accession>A0A803N661</accession>
<evidence type="ECO:0000256" key="5">
    <source>
        <dbReference type="ARBA" id="ARBA00023187"/>
    </source>
</evidence>
<reference evidence="10" key="1">
    <citation type="journal article" date="2017" name="Nature">
        <title>The genome of Chenopodium quinoa.</title>
        <authorList>
            <person name="Jarvis D.E."/>
            <person name="Ho Y.S."/>
            <person name="Lightfoot D.J."/>
            <person name="Schmoeckel S.M."/>
            <person name="Li B."/>
            <person name="Borm T.J.A."/>
            <person name="Ohyanagi H."/>
            <person name="Mineta K."/>
            <person name="Michell C.T."/>
            <person name="Saber N."/>
            <person name="Kharbatia N.M."/>
            <person name="Rupper R.R."/>
            <person name="Sharp A.R."/>
            <person name="Dally N."/>
            <person name="Boughton B.A."/>
            <person name="Woo Y.H."/>
            <person name="Gao G."/>
            <person name="Schijlen E.G.W.M."/>
            <person name="Guo X."/>
            <person name="Momin A.A."/>
            <person name="Negrao S."/>
            <person name="Al-Babili S."/>
            <person name="Gehring C."/>
            <person name="Roessner U."/>
            <person name="Jung C."/>
            <person name="Murphy K."/>
            <person name="Arold S.T."/>
            <person name="Gojobori T."/>
            <person name="van der Linden C.G."/>
            <person name="van Loo E.N."/>
            <person name="Jellen E.N."/>
            <person name="Maughan P.J."/>
            <person name="Tester M."/>
        </authorList>
    </citation>
    <scope>NUCLEOTIDE SEQUENCE [LARGE SCALE GENOMIC DNA]</scope>
    <source>
        <strain evidence="10">cv. PI 614886</strain>
    </source>
</reference>
<dbReference type="InterPro" id="IPR003107">
    <property type="entry name" value="HAT"/>
</dbReference>
<evidence type="ECO:0000256" key="1">
    <source>
        <dbReference type="ARBA" id="ARBA00004123"/>
    </source>
</evidence>
<dbReference type="GO" id="GO:0005634">
    <property type="term" value="C:nucleus"/>
    <property type="evidence" value="ECO:0007669"/>
    <property type="project" value="UniProtKB-SubCell"/>
</dbReference>
<dbReference type="GO" id="GO:0008380">
    <property type="term" value="P:RNA splicing"/>
    <property type="evidence" value="ECO:0007669"/>
    <property type="project" value="UniProtKB-KW"/>
</dbReference>
<dbReference type="GO" id="GO:0017070">
    <property type="term" value="F:U6 snRNA binding"/>
    <property type="evidence" value="ECO:0007669"/>
    <property type="project" value="EnsemblPlants"/>
</dbReference>
<keyword evidence="2" id="KW-0507">mRNA processing</keyword>
<reference evidence="10" key="2">
    <citation type="submission" date="2021-03" db="UniProtKB">
        <authorList>
            <consortium name="EnsemblPlants"/>
        </authorList>
    </citation>
    <scope>IDENTIFICATION</scope>
</reference>
<keyword evidence="11" id="KW-1185">Reference proteome</keyword>
<dbReference type="Gene3D" id="1.25.40.10">
    <property type="entry name" value="Tetratricopeptide repeat domain"/>
    <property type="match status" value="2"/>
</dbReference>
<organism evidence="10 11">
    <name type="scientific">Chenopodium quinoa</name>
    <name type="common">Quinoa</name>
    <dbReference type="NCBI Taxonomy" id="63459"/>
    <lineage>
        <taxon>Eukaryota</taxon>
        <taxon>Viridiplantae</taxon>
        <taxon>Streptophyta</taxon>
        <taxon>Embryophyta</taxon>
        <taxon>Tracheophyta</taxon>
        <taxon>Spermatophyta</taxon>
        <taxon>Magnoliopsida</taxon>
        <taxon>eudicotyledons</taxon>
        <taxon>Gunneridae</taxon>
        <taxon>Pentapetalae</taxon>
        <taxon>Caryophyllales</taxon>
        <taxon>Chenopodiaceae</taxon>
        <taxon>Chenopodioideae</taxon>
        <taxon>Atripliceae</taxon>
        <taxon>Chenopodium</taxon>
    </lineage>
</organism>
<evidence type="ECO:0000313" key="10">
    <source>
        <dbReference type="EnsemblPlants" id="AUR62041124-RA:cds"/>
    </source>
</evidence>
<name>A0A803N661_CHEQI</name>
<evidence type="ECO:0000256" key="7">
    <source>
        <dbReference type="PROSITE-ProRule" id="PRU00176"/>
    </source>
</evidence>
<dbReference type="Pfam" id="PF00076">
    <property type="entry name" value="RRM_1"/>
    <property type="match status" value="1"/>
</dbReference>
<dbReference type="InterPro" id="IPR012677">
    <property type="entry name" value="Nucleotide-bd_a/b_plait_sf"/>
</dbReference>
<dbReference type="InterPro" id="IPR008669">
    <property type="entry name" value="LSM_interact"/>
</dbReference>
<feature type="region of interest" description="Disordered" evidence="8">
    <location>
        <begin position="757"/>
        <end position="858"/>
    </location>
</feature>
<evidence type="ECO:0000256" key="3">
    <source>
        <dbReference type="ARBA" id="ARBA00022737"/>
    </source>
</evidence>
<dbReference type="SUPFAM" id="SSF48452">
    <property type="entry name" value="TPR-like"/>
    <property type="match status" value="2"/>
</dbReference>
<feature type="compositionally biased region" description="Basic and acidic residues" evidence="8">
    <location>
        <begin position="835"/>
        <end position="852"/>
    </location>
</feature>
<dbReference type="AlphaFoldDB" id="A0A803N661"/>
<feature type="compositionally biased region" description="Low complexity" evidence="8">
    <location>
        <begin position="794"/>
        <end position="804"/>
    </location>
</feature>
<dbReference type="InterPro" id="IPR035979">
    <property type="entry name" value="RBD_domain_sf"/>
</dbReference>
<dbReference type="InterPro" id="IPR011990">
    <property type="entry name" value="TPR-like_helical_dom_sf"/>
</dbReference>
<evidence type="ECO:0000256" key="8">
    <source>
        <dbReference type="SAM" id="MobiDB-lite"/>
    </source>
</evidence>
<dbReference type="Gene3D" id="3.30.70.330">
    <property type="match status" value="1"/>
</dbReference>
<dbReference type="Pfam" id="PF05843">
    <property type="entry name" value="Suf"/>
    <property type="match status" value="1"/>
</dbReference>
<dbReference type="Gramene" id="AUR62041124-RA">
    <property type="protein sequence ID" value="AUR62041124-RA:cds"/>
    <property type="gene ID" value="AUR62041124"/>
</dbReference>
<feature type="compositionally biased region" description="Basic residues" evidence="8">
    <location>
        <begin position="601"/>
        <end position="610"/>
    </location>
</feature>
<keyword evidence="6" id="KW-0539">Nucleus</keyword>
<proteinExistence type="predicted"/>
<evidence type="ECO:0000313" key="11">
    <source>
        <dbReference type="Proteomes" id="UP000596660"/>
    </source>
</evidence>
<feature type="region of interest" description="Disordered" evidence="8">
    <location>
        <begin position="1"/>
        <end position="49"/>
    </location>
</feature>
<dbReference type="SMART" id="SM00360">
    <property type="entry name" value="RRM"/>
    <property type="match status" value="1"/>
</dbReference>
<dbReference type="PANTHER" id="PTHR17204:SF25">
    <property type="entry name" value="RRM DOMAIN-CONTAINING PROTEIN"/>
    <property type="match status" value="1"/>
</dbReference>
<evidence type="ECO:0000256" key="4">
    <source>
        <dbReference type="ARBA" id="ARBA00022884"/>
    </source>
</evidence>
<comment type="subcellular location">
    <subcellularLocation>
        <location evidence="1">Nucleus</location>
    </subcellularLocation>
</comment>
<evidence type="ECO:0000256" key="6">
    <source>
        <dbReference type="ARBA" id="ARBA00023242"/>
    </source>
</evidence>
<dbReference type="OMA" id="WLEYTHY"/>
<keyword evidence="5" id="KW-0508">mRNA splicing</keyword>
<dbReference type="Proteomes" id="UP000596660">
    <property type="component" value="Unplaced"/>
</dbReference>
<keyword evidence="3" id="KW-0677">Repeat</keyword>
<dbReference type="PROSITE" id="PS50102">
    <property type="entry name" value="RRM"/>
    <property type="match status" value="1"/>
</dbReference>
<dbReference type="SMART" id="SM00386">
    <property type="entry name" value="HAT"/>
    <property type="match status" value="6"/>
</dbReference>
<dbReference type="PANTHER" id="PTHR17204">
    <property type="entry name" value="PRE-MRNA PROCESSING PROTEIN PRP39-RELATED"/>
    <property type="match status" value="1"/>
</dbReference>
<feature type="compositionally biased region" description="Basic and acidic residues" evidence="8">
    <location>
        <begin position="769"/>
        <end position="778"/>
    </location>
</feature>
<dbReference type="InterPro" id="IPR008847">
    <property type="entry name" value="Suf"/>
</dbReference>
<dbReference type="InterPro" id="IPR000504">
    <property type="entry name" value="RRM_dom"/>
</dbReference>
<dbReference type="GO" id="GO:0006397">
    <property type="term" value="P:mRNA processing"/>
    <property type="evidence" value="ECO:0007669"/>
    <property type="project" value="UniProtKB-KW"/>
</dbReference>
<sequence length="858" mass="97265">MAEPAEFETMSENPEELNSTNNGEPTDTIDFTAAKPSTDNSDSDSDDENEAQLLQELKTLESELSCNPSNYDAHVQYINLLRKMGEIDKLREARESMSQIFPLTPTMWQEWAKDETTLCSGPEAVPAIEKIYERGVSDYLSVPLWCDYLNFVQEHDISIREFSASGVSKARNLFERALTVAGLHFCEGSKIWEAYKEFEQAICLTIDDSDIEGKEKQIQRVRNIFHRQLSVPLADMNSTLLAYKVWEVQQGIDLDVNSGDWEGISSHVASAYKKALEMCDARKILEEQISKSDVPDTERIPLFKKYLKFEETAGDPARVQILYERLITEFPISSDLWIDYTRYLEKTLKVGNVVNNVISRATSNCPWIGELWVRQLLCLERAHASEDEISLEKQEASQVGLQRRRRWVSGAALNQASVVAASRAIKLLSTSESLGVLQRKLLLLDYLELFLTRIDGLRRRISVSGELQVLDYAVIRDVFQRASDYLSLHLKGTDALLRLHAYWAHLELTLANDIVAARGVWESLLKISGTMLEAWQGYIQMEIDKGNLNEARSLYRRCYTKRFPGSGSLVSPRLEELQVFNLQQDSKTFVTAGDVSEHSSKKNAREKRKSTSSLLEDQSPSKRLKDVKEAFKEGTKKSHNKDVSRTATVEETEANIKKMDSTSSNEQLMKQTMHGKAMYTDQCTAFISNLDPKANYEDLRKFFSDVGGVQSIRILKHRDTGKSRGLAYVDFSDDAHLDAAVGKNRQWLLKKKLSIARSDPSRNKNQSAIRHEVDRDGSKIPSGDQARTEKNRSSEPSVDQSSSSKGHDIDRVQLKGKNTFAVPRNVRPLGFKAIKPKDEGDDEKPKSNDEFRNLLLKK</sequence>
<dbReference type="Pfam" id="PF05391">
    <property type="entry name" value="Lsm_interact"/>
    <property type="match status" value="1"/>
</dbReference>
<evidence type="ECO:0000256" key="2">
    <source>
        <dbReference type="ARBA" id="ARBA00022664"/>
    </source>
</evidence>
<feature type="compositionally biased region" description="Polar residues" evidence="8">
    <location>
        <begin position="10"/>
        <end position="25"/>
    </location>
</feature>
<dbReference type="EnsemblPlants" id="AUR62041124-RA">
    <property type="protein sequence ID" value="AUR62041124-RA:cds"/>
    <property type="gene ID" value="AUR62041124"/>
</dbReference>
<protein>
    <recommendedName>
        <fullName evidence="9">RRM domain-containing protein</fullName>
    </recommendedName>
</protein>
<keyword evidence="4 7" id="KW-0694">RNA-binding</keyword>
<feature type="domain" description="RRM" evidence="9">
    <location>
        <begin position="683"/>
        <end position="760"/>
    </location>
</feature>